<accession>A0AAJ0BDN2</accession>
<comment type="caution">
    <text evidence="2">The sequence shown here is derived from an EMBL/GenBank/DDBJ whole genome shotgun (WGS) entry which is preliminary data.</text>
</comment>
<dbReference type="Pfam" id="PF06985">
    <property type="entry name" value="HET"/>
    <property type="match status" value="1"/>
</dbReference>
<protein>
    <recommendedName>
        <fullName evidence="1">Heterokaryon incompatibility domain-containing protein</fullName>
    </recommendedName>
</protein>
<gene>
    <name evidence="2" type="ORF">QBC47DRAFT_184865</name>
</gene>
<evidence type="ECO:0000313" key="2">
    <source>
        <dbReference type="EMBL" id="KAK1756331.1"/>
    </source>
</evidence>
<feature type="domain" description="Heterokaryon incompatibility" evidence="1">
    <location>
        <begin position="342"/>
        <end position="484"/>
    </location>
</feature>
<evidence type="ECO:0000313" key="3">
    <source>
        <dbReference type="Proteomes" id="UP001239445"/>
    </source>
</evidence>
<organism evidence="2 3">
    <name type="scientific">Echria macrotheca</name>
    <dbReference type="NCBI Taxonomy" id="438768"/>
    <lineage>
        <taxon>Eukaryota</taxon>
        <taxon>Fungi</taxon>
        <taxon>Dikarya</taxon>
        <taxon>Ascomycota</taxon>
        <taxon>Pezizomycotina</taxon>
        <taxon>Sordariomycetes</taxon>
        <taxon>Sordariomycetidae</taxon>
        <taxon>Sordariales</taxon>
        <taxon>Schizotheciaceae</taxon>
        <taxon>Echria</taxon>
    </lineage>
</organism>
<evidence type="ECO:0000259" key="1">
    <source>
        <dbReference type="Pfam" id="PF06985"/>
    </source>
</evidence>
<dbReference type="PANTHER" id="PTHR39596">
    <property type="match status" value="1"/>
</dbReference>
<dbReference type="EMBL" id="MU839832">
    <property type="protein sequence ID" value="KAK1756331.1"/>
    <property type="molecule type" value="Genomic_DNA"/>
</dbReference>
<keyword evidence="3" id="KW-1185">Reference proteome</keyword>
<proteinExistence type="predicted"/>
<dbReference type="InterPro" id="IPR010730">
    <property type="entry name" value="HET"/>
</dbReference>
<dbReference type="Proteomes" id="UP001239445">
    <property type="component" value="Unassembled WGS sequence"/>
</dbReference>
<name>A0AAJ0BDN2_9PEZI</name>
<reference evidence="2" key="1">
    <citation type="submission" date="2023-06" db="EMBL/GenBank/DDBJ databases">
        <title>Genome-scale phylogeny and comparative genomics of the fungal order Sordariales.</title>
        <authorList>
            <consortium name="Lawrence Berkeley National Laboratory"/>
            <person name="Hensen N."/>
            <person name="Bonometti L."/>
            <person name="Westerberg I."/>
            <person name="Brannstrom I.O."/>
            <person name="Guillou S."/>
            <person name="Cros-Aarteil S."/>
            <person name="Calhoun S."/>
            <person name="Haridas S."/>
            <person name="Kuo A."/>
            <person name="Mondo S."/>
            <person name="Pangilinan J."/>
            <person name="Riley R."/>
            <person name="Labutti K."/>
            <person name="Andreopoulos B."/>
            <person name="Lipzen A."/>
            <person name="Chen C."/>
            <person name="Yanf M."/>
            <person name="Daum C."/>
            <person name="Ng V."/>
            <person name="Clum A."/>
            <person name="Steindorff A."/>
            <person name="Ohm R."/>
            <person name="Martin F."/>
            <person name="Silar P."/>
            <person name="Natvig D."/>
            <person name="Lalanne C."/>
            <person name="Gautier V."/>
            <person name="Ament-Velasquez S.L."/>
            <person name="Kruys A."/>
            <person name="Hutchinson M.I."/>
            <person name="Powell A.J."/>
            <person name="Barry K."/>
            <person name="Miller A.N."/>
            <person name="Grigoriev I.V."/>
            <person name="Debuchy R."/>
            <person name="Gladieux P."/>
            <person name="Thoren M.H."/>
            <person name="Johannesson H."/>
        </authorList>
    </citation>
    <scope>NUCLEOTIDE SEQUENCE</scope>
    <source>
        <strain evidence="2">PSN4</strain>
    </source>
</reference>
<dbReference type="PANTHER" id="PTHR39596:SF3">
    <property type="entry name" value="HETEROKARYON INCOMPATIBILITY DOMAIN-CONTAINING PROTEIN"/>
    <property type="match status" value="1"/>
</dbReference>
<dbReference type="AlphaFoldDB" id="A0AAJ0BDN2"/>
<sequence>MEHLALPRDPIRAHPEIRMVTTEFRDDGPFLDFPERHSDLLEGSHPHVPTQADALAGRFTAGISNRDILNYYQGWLYFNLLAEFLGPLYRLQNYLDVTLADDGSGEIKNLTLTTARLHADIALWREQGPLGQIRPGDAYHQHLDECLDLAFGALGYLSNFPEFAENHPEEVICFASLAETFDISIATALERERPAWLYASPKRSWLSKVYSLVNFRNAEQRGRMLEAGWCPGDMARVDDSFNTIAAYYYFGNFKPEKTNPNLHKDCPAYGCTLSTLAEPKHMTADCRCPGMIRLSEEDLIRIYEEDCIPCFSLGRLEDGALAVALSSISTKPEDLNDPNNRYVALSHVWSEGLGNPGANELPLCQLAFIQHEAMRALQAVQTRDEDSPEPSGTGITVSSSTRTQSVNLWVDTMCCPATPGYGKNLCLAKMRDIYANAYAVLVRTTALDGLSLEPIVTQPELGIMDVAAQLYLSPWMRRMWTLQEGVLAGLYRSPHGTGDRLILDFDGALMSLESVVGLLKKAPPHEGPLAFDMIGRLGQLAPHLYGLEEEDGAGMFTFLEVLSHALKYRGVSVQSDELICLATLFGLRVDKSRTAVPLIGDGQTPEEGMCELWKRIEKLNSGIPSNIIFSAIPRASKPGFRWAPRTIIQHGKYGPLYATSSSPELGRITERGLRVRFQGLMLNIDSSEIYRQDFSQWAETDTKDIDPRTFSRTLLVQIPPGGNEWYSIVARPSGEVDGDTEHEEPNLHQRLRAGERLVLLLQQPHLRGQGLIVSLGDETTALNSTFPVQVFTIVPAMINQFKESAAFVAASAQECLNKLNSSLGTGQGIVMDQVRLTAAAMLKESKELESAMYVEVLRGKSSATEEDLLATFVKYVGTQARCGGVDGTVTVPDQLWCVD</sequence>